<dbReference type="PANTHER" id="PTHR11377">
    <property type="entry name" value="N-MYRISTOYL TRANSFERASE"/>
    <property type="match status" value="1"/>
</dbReference>
<dbReference type="GO" id="GO:0005737">
    <property type="term" value="C:cytoplasm"/>
    <property type="evidence" value="ECO:0007669"/>
    <property type="project" value="UniProtKB-SubCell"/>
</dbReference>
<feature type="region of interest" description="Disordered" evidence="13">
    <location>
        <begin position="116"/>
        <end position="140"/>
    </location>
</feature>
<dbReference type="Pfam" id="PF02799">
    <property type="entry name" value="NMT_C"/>
    <property type="match status" value="1"/>
</dbReference>
<comment type="caution">
    <text evidence="16">The sequence shown here is derived from an EMBL/GenBank/DDBJ whole genome shotgun (WGS) entry which is preliminary data.</text>
</comment>
<dbReference type="GO" id="GO:0004379">
    <property type="term" value="F:glycylpeptide N-tetradecanoyltransferase activity"/>
    <property type="evidence" value="ECO:0007669"/>
    <property type="project" value="UniProtKB-EC"/>
</dbReference>
<name>A0AAV9X3D4_9PEZI</name>
<evidence type="ECO:0000256" key="11">
    <source>
        <dbReference type="RuleBase" id="RU000586"/>
    </source>
</evidence>
<evidence type="ECO:0000256" key="2">
    <source>
        <dbReference type="ARBA" id="ARBA00004496"/>
    </source>
</evidence>
<keyword evidence="7" id="KW-0963">Cytoplasm</keyword>
<feature type="region of interest" description="Disordered" evidence="13">
    <location>
        <begin position="1"/>
        <end position="51"/>
    </location>
</feature>
<evidence type="ECO:0000313" key="17">
    <source>
        <dbReference type="Proteomes" id="UP001365542"/>
    </source>
</evidence>
<dbReference type="InterPro" id="IPR022676">
    <property type="entry name" value="NMT_N"/>
</dbReference>
<accession>A0AAV9X3D4</accession>
<dbReference type="PROSITE" id="PS00976">
    <property type="entry name" value="NMT_2"/>
    <property type="match status" value="1"/>
</dbReference>
<comment type="similarity">
    <text evidence="3 12">Belongs to the NMT family.</text>
</comment>
<feature type="compositionally biased region" description="Basic and acidic residues" evidence="13">
    <location>
        <begin position="129"/>
        <end position="140"/>
    </location>
</feature>
<dbReference type="Pfam" id="PF01233">
    <property type="entry name" value="NMT"/>
    <property type="match status" value="1"/>
</dbReference>
<evidence type="ECO:0000256" key="1">
    <source>
        <dbReference type="ARBA" id="ARBA00003900"/>
    </source>
</evidence>
<comment type="function">
    <text evidence="1 11">Adds a myristoyl group to the N-terminal glycine residue of certain cellular proteins.</text>
</comment>
<evidence type="ECO:0000313" key="16">
    <source>
        <dbReference type="EMBL" id="KAK6528977.1"/>
    </source>
</evidence>
<dbReference type="Gene3D" id="3.40.630.30">
    <property type="match status" value="2"/>
</dbReference>
<evidence type="ECO:0000259" key="14">
    <source>
        <dbReference type="Pfam" id="PF01233"/>
    </source>
</evidence>
<dbReference type="InterPro" id="IPR016181">
    <property type="entry name" value="Acyl_CoA_acyltransferase"/>
</dbReference>
<evidence type="ECO:0000256" key="8">
    <source>
        <dbReference type="ARBA" id="ARBA00022679"/>
    </source>
</evidence>
<comment type="catalytic activity">
    <reaction evidence="10 11">
        <text>N-terminal glycyl-[protein] + tetradecanoyl-CoA = N-tetradecanoylglycyl-[protein] + CoA + H(+)</text>
        <dbReference type="Rhea" id="RHEA:15521"/>
        <dbReference type="Rhea" id="RHEA-COMP:12666"/>
        <dbReference type="Rhea" id="RHEA-COMP:12667"/>
        <dbReference type="ChEBI" id="CHEBI:15378"/>
        <dbReference type="ChEBI" id="CHEBI:57287"/>
        <dbReference type="ChEBI" id="CHEBI:57385"/>
        <dbReference type="ChEBI" id="CHEBI:64723"/>
        <dbReference type="ChEBI" id="CHEBI:133050"/>
        <dbReference type="EC" id="2.3.1.97"/>
    </reaction>
</comment>
<comment type="subunit">
    <text evidence="4">Monomer.</text>
</comment>
<dbReference type="EMBL" id="JAVHJO010000014">
    <property type="protein sequence ID" value="KAK6528977.1"/>
    <property type="molecule type" value="Genomic_DNA"/>
</dbReference>
<dbReference type="SUPFAM" id="SSF55729">
    <property type="entry name" value="Acyl-CoA N-acyltransferases (Nat)"/>
    <property type="match status" value="2"/>
</dbReference>
<dbReference type="Proteomes" id="UP001365542">
    <property type="component" value="Unassembled WGS sequence"/>
</dbReference>
<dbReference type="EC" id="2.3.1.97" evidence="5 11"/>
<evidence type="ECO:0000256" key="4">
    <source>
        <dbReference type="ARBA" id="ARBA00011245"/>
    </source>
</evidence>
<feature type="domain" description="Glycylpeptide N-tetradecanoyltransferase C-terminal" evidence="15">
    <location>
        <begin position="307"/>
        <end position="528"/>
    </location>
</feature>
<dbReference type="InterPro" id="IPR000903">
    <property type="entry name" value="NMT"/>
</dbReference>
<keyword evidence="8 11" id="KW-0808">Transferase</keyword>
<protein>
    <recommendedName>
        <fullName evidence="6 11">Glycylpeptide N-tetradecanoyltransferase</fullName>
        <ecNumber evidence="5 11">2.3.1.97</ecNumber>
    </recommendedName>
</protein>
<evidence type="ECO:0000256" key="10">
    <source>
        <dbReference type="ARBA" id="ARBA00048276"/>
    </source>
</evidence>
<evidence type="ECO:0000256" key="6">
    <source>
        <dbReference type="ARBA" id="ARBA00022240"/>
    </source>
</evidence>
<comment type="subcellular location">
    <subcellularLocation>
        <location evidence="2">Cytoplasm</location>
    </subcellularLocation>
</comment>
<dbReference type="FunFam" id="3.40.630.30:FF:000042">
    <property type="entry name" value="Glycylpeptide N-tetradecanoyltransferase"/>
    <property type="match status" value="1"/>
</dbReference>
<keyword evidence="9 11" id="KW-0012">Acyltransferase</keyword>
<dbReference type="AlphaFoldDB" id="A0AAV9X3D4"/>
<feature type="domain" description="Glycylpeptide N-tetradecanoyltransferase N-terminal" evidence="14">
    <location>
        <begin position="134"/>
        <end position="293"/>
    </location>
</feature>
<evidence type="ECO:0000256" key="5">
    <source>
        <dbReference type="ARBA" id="ARBA00012923"/>
    </source>
</evidence>
<proteinExistence type="inferred from homology"/>
<dbReference type="PIRSF" id="PIRSF015892">
    <property type="entry name" value="N-myristl_transf"/>
    <property type="match status" value="1"/>
</dbReference>
<dbReference type="FunFam" id="3.40.630.30:FF:000056">
    <property type="entry name" value="Glycylpeptide N-tetradecanoyltransferase"/>
    <property type="match status" value="1"/>
</dbReference>
<evidence type="ECO:0000259" key="15">
    <source>
        <dbReference type="Pfam" id="PF02799"/>
    </source>
</evidence>
<dbReference type="InterPro" id="IPR022678">
    <property type="entry name" value="NMT_CS"/>
</dbReference>
<evidence type="ECO:0000256" key="12">
    <source>
        <dbReference type="RuleBase" id="RU004178"/>
    </source>
</evidence>
<gene>
    <name evidence="16" type="primary">NMT1</name>
    <name evidence="16" type="ORF">TWF694_004202</name>
</gene>
<dbReference type="PANTHER" id="PTHR11377:SF5">
    <property type="entry name" value="GLYCYLPEPTIDE N-TETRADECANOYLTRANSFERASE"/>
    <property type="match status" value="1"/>
</dbReference>
<organism evidence="16 17">
    <name type="scientific">Orbilia ellipsospora</name>
    <dbReference type="NCBI Taxonomy" id="2528407"/>
    <lineage>
        <taxon>Eukaryota</taxon>
        <taxon>Fungi</taxon>
        <taxon>Dikarya</taxon>
        <taxon>Ascomycota</taxon>
        <taxon>Pezizomycotina</taxon>
        <taxon>Orbiliomycetes</taxon>
        <taxon>Orbiliales</taxon>
        <taxon>Orbiliaceae</taxon>
        <taxon>Orbilia</taxon>
    </lineage>
</organism>
<reference evidence="16 17" key="1">
    <citation type="submission" date="2019-10" db="EMBL/GenBank/DDBJ databases">
        <authorList>
            <person name="Palmer J.M."/>
        </authorList>
    </citation>
    <scope>NUCLEOTIDE SEQUENCE [LARGE SCALE GENOMIC DNA]</scope>
    <source>
        <strain evidence="16 17">TWF694</strain>
    </source>
</reference>
<evidence type="ECO:0000256" key="3">
    <source>
        <dbReference type="ARBA" id="ARBA00009469"/>
    </source>
</evidence>
<evidence type="ECO:0000256" key="7">
    <source>
        <dbReference type="ARBA" id="ARBA00022490"/>
    </source>
</evidence>
<sequence length="530" mass="59604">MSEESKVVDETPPPPAGDDASSSKDKGKGKAAPSEDLAGAVPGVDMSQPVGKLDKKTMDQIIRMNPSLKAETQGKDPAAVQKMLETMKLGELLAGMATGKNAKDMASYKFWKTQPVPRFDDNPEGQTEGEIKQGDPDKVPKEPYPLLDGFEWCTMDLLNEDELIEVYKLLNGHYVEDEEAMFRFAYSSPFFKWALMPPGWKKDWHVGVRVKPTEENKKGKLVAFISAIPLTLRIRTNVVNCSEVNFLCIHKKLRGKRLAPVLIREVTRRCNIIGIWQALYTGGAVLPTPISSCRYYHRSLDWLKLNEVGFSPLPPNSSKAKQITRYALPAATKVDGLRPMEAKDTAAVKDLMDRYLVRFDMAPQFTEEEIDHWFLSKDVADAERVIWTYVVEDPKTQKITDFFNFYCLESSVINNSKHPVIKAAYLFYYATETAFGTYKDNNAMKAKLKARLNELMNDALIIAKGLNFDVFNALTLLDNVLFLVDQKFGAGDGQLHYYLYNWRTAPIRGGMNNKMGVDDVFGSGIGMVML</sequence>
<evidence type="ECO:0000256" key="9">
    <source>
        <dbReference type="ARBA" id="ARBA00023315"/>
    </source>
</evidence>
<keyword evidence="17" id="KW-1185">Reference proteome</keyword>
<evidence type="ECO:0000256" key="13">
    <source>
        <dbReference type="SAM" id="MobiDB-lite"/>
    </source>
</evidence>
<dbReference type="PROSITE" id="PS00975">
    <property type="entry name" value="NMT_1"/>
    <property type="match status" value="1"/>
</dbReference>
<dbReference type="InterPro" id="IPR022677">
    <property type="entry name" value="NMT_C"/>
</dbReference>